<evidence type="ECO:0000256" key="1">
    <source>
        <dbReference type="ARBA" id="ARBA00005417"/>
    </source>
</evidence>
<keyword evidence="2" id="KW-0813">Transport</keyword>
<dbReference type="NCBIfam" id="NF008453">
    <property type="entry name" value="PRK11308.1"/>
    <property type="match status" value="1"/>
</dbReference>
<reference evidence="7" key="1">
    <citation type="submission" date="2015-08" db="EMBL/GenBank/DDBJ databases">
        <title>Fjat-14210 dsm16467.</title>
        <authorList>
            <person name="Liu B."/>
            <person name="Wang J."/>
            <person name="Zhu Y."/>
            <person name="Liu G."/>
            <person name="Chen Q."/>
            <person name="Chen Z."/>
            <person name="Lan J."/>
            <person name="Che J."/>
            <person name="Ge C."/>
            <person name="Shi H."/>
            <person name="Pan Z."/>
            <person name="Liu X."/>
        </authorList>
    </citation>
    <scope>NUCLEOTIDE SEQUENCE [LARGE SCALE GENOMIC DNA]</scope>
    <source>
        <strain evidence="7">DSM 16467</strain>
    </source>
</reference>
<dbReference type="CDD" id="cd03257">
    <property type="entry name" value="ABC_NikE_OppD_transporters"/>
    <property type="match status" value="1"/>
</dbReference>
<dbReference type="GO" id="GO:0016887">
    <property type="term" value="F:ATP hydrolysis activity"/>
    <property type="evidence" value="ECO:0007669"/>
    <property type="project" value="InterPro"/>
</dbReference>
<evidence type="ECO:0000259" key="5">
    <source>
        <dbReference type="PROSITE" id="PS50893"/>
    </source>
</evidence>
<keyword evidence="3" id="KW-0547">Nucleotide-binding</keyword>
<dbReference type="InterPro" id="IPR003593">
    <property type="entry name" value="AAA+_ATPase"/>
</dbReference>
<dbReference type="InterPro" id="IPR013563">
    <property type="entry name" value="Oligopep_ABC_C"/>
</dbReference>
<dbReference type="PANTHER" id="PTHR43776:SF7">
    <property type="entry name" value="D,D-DIPEPTIDE TRANSPORT ATP-BINDING PROTEIN DDPF-RELATED"/>
    <property type="match status" value="1"/>
</dbReference>
<evidence type="ECO:0000256" key="3">
    <source>
        <dbReference type="ARBA" id="ARBA00022741"/>
    </source>
</evidence>
<dbReference type="PROSITE" id="PS50893">
    <property type="entry name" value="ABC_TRANSPORTER_2"/>
    <property type="match status" value="1"/>
</dbReference>
<dbReference type="InterPro" id="IPR003439">
    <property type="entry name" value="ABC_transporter-like_ATP-bd"/>
</dbReference>
<gene>
    <name evidence="6" type="ORF">AMD01_11540</name>
</gene>
<dbReference type="PATRIC" id="fig|284581.3.peg.2423"/>
<organism evidence="6 7">
    <name type="scientific">Priestia koreensis</name>
    <dbReference type="NCBI Taxonomy" id="284581"/>
    <lineage>
        <taxon>Bacteria</taxon>
        <taxon>Bacillati</taxon>
        <taxon>Bacillota</taxon>
        <taxon>Bacilli</taxon>
        <taxon>Bacillales</taxon>
        <taxon>Bacillaceae</taxon>
        <taxon>Priestia</taxon>
    </lineage>
</organism>
<protein>
    <submittedName>
        <fullName evidence="6">Peptide ABC transporter ATP-binding protein</fullName>
    </submittedName>
</protein>
<accession>A0A0M0L605</accession>
<dbReference type="EMBL" id="LILC01000013">
    <property type="protein sequence ID" value="KOO46454.1"/>
    <property type="molecule type" value="Genomic_DNA"/>
</dbReference>
<dbReference type="SMART" id="SM00382">
    <property type="entry name" value="AAA"/>
    <property type="match status" value="1"/>
</dbReference>
<dbReference type="Pfam" id="PF00005">
    <property type="entry name" value="ABC_tran"/>
    <property type="match status" value="1"/>
</dbReference>
<dbReference type="GO" id="GO:0055085">
    <property type="term" value="P:transmembrane transport"/>
    <property type="evidence" value="ECO:0007669"/>
    <property type="project" value="UniProtKB-ARBA"/>
</dbReference>
<dbReference type="NCBIfam" id="TIGR01727">
    <property type="entry name" value="oligo_HPY"/>
    <property type="match status" value="1"/>
</dbReference>
<dbReference type="SUPFAM" id="SSF52540">
    <property type="entry name" value="P-loop containing nucleoside triphosphate hydrolases"/>
    <property type="match status" value="1"/>
</dbReference>
<dbReference type="InterPro" id="IPR050319">
    <property type="entry name" value="ABC_transp_ATP-bind"/>
</dbReference>
<keyword evidence="4 6" id="KW-0067">ATP-binding</keyword>
<dbReference type="GO" id="GO:0015833">
    <property type="term" value="P:peptide transport"/>
    <property type="evidence" value="ECO:0007669"/>
    <property type="project" value="InterPro"/>
</dbReference>
<evidence type="ECO:0000256" key="2">
    <source>
        <dbReference type="ARBA" id="ARBA00022448"/>
    </source>
</evidence>
<dbReference type="RefSeq" id="WP_053401546.1">
    <property type="nucleotide sequence ID" value="NZ_LILC01000013.1"/>
</dbReference>
<proteinExistence type="inferred from homology"/>
<comment type="caution">
    <text evidence="6">The sequence shown here is derived from an EMBL/GenBank/DDBJ whole genome shotgun (WGS) entry which is preliminary data.</text>
</comment>
<evidence type="ECO:0000313" key="6">
    <source>
        <dbReference type="EMBL" id="KOO46454.1"/>
    </source>
</evidence>
<dbReference type="Proteomes" id="UP000037558">
    <property type="component" value="Unassembled WGS sequence"/>
</dbReference>
<dbReference type="Pfam" id="PF08352">
    <property type="entry name" value="oligo_HPY"/>
    <property type="match status" value="1"/>
</dbReference>
<dbReference type="STRING" id="284581.AMD01_11540"/>
<sequence>MSTEATQQAATPLLEVRNLQKYFPVRSAIGKTKGQIKAVHDVSFSIYEGKTYGLVGESGCGKSTAGRSLLKLVEPTGGEAYFNGENIFTMKPSQLKTVRKDLQMIFQDPHTSLNPRKKIGASIQETLTIHNIGAKSERKQAVIDLLKKLGFNEEDYNRYPHEFSGGQRQRIGIARSLILNPKLIICDEPVSALDVSIQAQILNLLRQLQHEMKLSYLFISHDLSVVRHIADRVGVMYLGRLVEEGTTEEIFSNPRHPYTKLLLSSVPTVHESEAREPIEAKGEIPSPLNPPSGCAFHQRCPFATDRCKKETPEDTVISATHRVKCHLYSE</sequence>
<dbReference type="Gene3D" id="3.40.50.300">
    <property type="entry name" value="P-loop containing nucleotide triphosphate hydrolases"/>
    <property type="match status" value="1"/>
</dbReference>
<evidence type="ECO:0000256" key="4">
    <source>
        <dbReference type="ARBA" id="ARBA00022840"/>
    </source>
</evidence>
<dbReference type="InterPro" id="IPR027417">
    <property type="entry name" value="P-loop_NTPase"/>
</dbReference>
<dbReference type="PANTHER" id="PTHR43776">
    <property type="entry name" value="TRANSPORT ATP-BINDING PROTEIN"/>
    <property type="match status" value="1"/>
</dbReference>
<feature type="domain" description="ABC transporter" evidence="5">
    <location>
        <begin position="14"/>
        <end position="263"/>
    </location>
</feature>
<dbReference type="OrthoDB" id="9802264at2"/>
<dbReference type="PROSITE" id="PS00211">
    <property type="entry name" value="ABC_TRANSPORTER_1"/>
    <property type="match status" value="1"/>
</dbReference>
<name>A0A0M0L605_9BACI</name>
<dbReference type="AlphaFoldDB" id="A0A0M0L605"/>
<dbReference type="FunFam" id="3.40.50.300:FF:000016">
    <property type="entry name" value="Oligopeptide ABC transporter ATP-binding component"/>
    <property type="match status" value="1"/>
</dbReference>
<evidence type="ECO:0000313" key="7">
    <source>
        <dbReference type="Proteomes" id="UP000037558"/>
    </source>
</evidence>
<comment type="similarity">
    <text evidence="1">Belongs to the ABC transporter superfamily.</text>
</comment>
<keyword evidence="7" id="KW-1185">Reference proteome</keyword>
<dbReference type="GO" id="GO:0005524">
    <property type="term" value="F:ATP binding"/>
    <property type="evidence" value="ECO:0007669"/>
    <property type="project" value="UniProtKB-KW"/>
</dbReference>
<dbReference type="InterPro" id="IPR017871">
    <property type="entry name" value="ABC_transporter-like_CS"/>
</dbReference>